<dbReference type="Proteomes" id="UP000216107">
    <property type="component" value="Unassembled WGS sequence"/>
</dbReference>
<dbReference type="Proteomes" id="UP000623509">
    <property type="component" value="Unassembled WGS sequence"/>
</dbReference>
<dbReference type="EMBL" id="NMRN01000098">
    <property type="protein sequence ID" value="PAS91345.1"/>
    <property type="molecule type" value="Genomic_DNA"/>
</dbReference>
<dbReference type="OrthoDB" id="9959032at2"/>
<feature type="region of interest" description="Disordered" evidence="1">
    <location>
        <begin position="126"/>
        <end position="147"/>
    </location>
</feature>
<reference evidence="3 4" key="2">
    <citation type="submission" date="2017-07" db="EMBL/GenBank/DDBJ databases">
        <title>Candidatus Dactylopiibacterium carminicum, a nitrogen-fixing symbiont of the cochineal insect Dactylopius coccus and Dactylopius opuntiae (Hemiptera: Coccoidea: Dactylopiidae).</title>
        <authorList>
            <person name="Vera A."/>
        </authorList>
    </citation>
    <scope>NUCLEOTIDE SEQUENCE [LARGE SCALE GENOMIC DNA]</scope>
    <source>
        <strain evidence="3 4">NFDCM</strain>
    </source>
</reference>
<accession>A0A272EML4</accession>
<protein>
    <submittedName>
        <fullName evidence="3">Uncharacterized protein</fullName>
    </submittedName>
</protein>
<gene>
    <name evidence="2" type="ORF">BGI27_17090</name>
    <name evidence="3" type="ORF">CGU29_16980</name>
</gene>
<evidence type="ECO:0000313" key="4">
    <source>
        <dbReference type="Proteomes" id="UP000216107"/>
    </source>
</evidence>
<evidence type="ECO:0000313" key="2">
    <source>
        <dbReference type="EMBL" id="KAF7597744.1"/>
    </source>
</evidence>
<dbReference type="EMBL" id="MDUX01000097">
    <property type="protein sequence ID" value="KAF7597744.1"/>
    <property type="molecule type" value="Genomic_DNA"/>
</dbReference>
<sequence>MHLRLIAATDQAAKPGRCCFSDTVMVAQRLPANQGGVIFPFFINGMLMDAKMLEALQAATESGEMVLVCYNGGSRPGEAREMLLLQIDEQYVGARVMGEKRKRYRLDRIGWVEFQDGRRFVNADAAPAGHGSAPKATPPLNDATEAQRQRLEDAISKGQTLYIEMDDALDEEMKEVQWRGFIAPVGFVNHARGLRVICDLEPEGEYMVISECQGEGRRHLLIGSFTILSEFTRKVRRNEGGGLIISLEDVLLEIGKKADC</sequence>
<keyword evidence="5" id="KW-1185">Reference proteome</keyword>
<proteinExistence type="predicted"/>
<evidence type="ECO:0000256" key="1">
    <source>
        <dbReference type="SAM" id="MobiDB-lite"/>
    </source>
</evidence>
<dbReference type="AlphaFoldDB" id="A0A272EML4"/>
<evidence type="ECO:0000313" key="5">
    <source>
        <dbReference type="Proteomes" id="UP000623509"/>
    </source>
</evidence>
<organism evidence="3 4">
    <name type="scientific">Candidatus Dactylopiibacterium carminicum</name>
    <dbReference type="NCBI Taxonomy" id="857335"/>
    <lineage>
        <taxon>Bacteria</taxon>
        <taxon>Pseudomonadati</taxon>
        <taxon>Pseudomonadota</taxon>
        <taxon>Betaproteobacteria</taxon>
        <taxon>Rhodocyclales</taxon>
        <taxon>Rhodocyclaceae</taxon>
        <taxon>Candidatus Dactylopiibacterium</taxon>
    </lineage>
</organism>
<evidence type="ECO:0000313" key="3">
    <source>
        <dbReference type="EMBL" id="PAS91345.1"/>
    </source>
</evidence>
<name>A0A272EML4_9RHOO</name>
<reference evidence="2 5" key="1">
    <citation type="submission" date="2016-08" db="EMBL/GenBank/DDBJ databases">
        <title>Candidatus Dactylopiibacterium carminicum genome sequence.</title>
        <authorList>
            <person name="Ramirez-Puebla S.T."/>
            <person name="Ormeno-Orrillo E."/>
            <person name="Vera-Ponce De Leon A."/>
            <person name="Luis L."/>
            <person name="Sanchez-Flores A."/>
            <person name="Monica R."/>
            <person name="Martinez-Romero E."/>
        </authorList>
    </citation>
    <scope>NUCLEOTIDE SEQUENCE [LARGE SCALE GENOMIC DNA]</scope>
    <source>
        <strain evidence="2">END1</strain>
    </source>
</reference>
<dbReference type="RefSeq" id="WP_095526011.1">
    <property type="nucleotide sequence ID" value="NZ_MDUX01000097.1"/>
</dbReference>
<comment type="caution">
    <text evidence="3">The sequence shown here is derived from an EMBL/GenBank/DDBJ whole genome shotgun (WGS) entry which is preliminary data.</text>
</comment>